<evidence type="ECO:0000256" key="4">
    <source>
        <dbReference type="ARBA" id="ARBA00023136"/>
    </source>
</evidence>
<evidence type="ECO:0000256" key="1">
    <source>
        <dbReference type="ARBA" id="ARBA00004141"/>
    </source>
</evidence>
<reference evidence="7 8" key="1">
    <citation type="submission" date="2014-06" db="EMBL/GenBank/DDBJ databases">
        <title>Whole Genome Sequences of Three Symbiotic Endozoicomonas Bacteria.</title>
        <authorList>
            <person name="Neave M.J."/>
            <person name="Apprill A."/>
            <person name="Voolstra C.R."/>
        </authorList>
    </citation>
    <scope>NUCLEOTIDE SEQUENCE [LARGE SCALE GENOMIC DNA]</scope>
    <source>
        <strain evidence="7 8">DSM 25634</strain>
    </source>
</reference>
<feature type="transmembrane region" description="Helical" evidence="5">
    <location>
        <begin position="363"/>
        <end position="383"/>
    </location>
</feature>
<feature type="transmembrane region" description="Helical" evidence="5">
    <location>
        <begin position="162"/>
        <end position="183"/>
    </location>
</feature>
<comment type="subcellular location">
    <subcellularLocation>
        <location evidence="1">Membrane</location>
        <topology evidence="1">Multi-pass membrane protein</topology>
    </subcellularLocation>
</comment>
<proteinExistence type="predicted"/>
<keyword evidence="4 5" id="KW-0472">Membrane</keyword>
<dbReference type="RefSeq" id="WP_034842217.1">
    <property type="nucleotide sequence ID" value="NZ_JOKH01000009.1"/>
</dbReference>
<dbReference type="InterPro" id="IPR051533">
    <property type="entry name" value="WaaL-like"/>
</dbReference>
<feature type="transmembrane region" description="Helical" evidence="5">
    <location>
        <begin position="128"/>
        <end position="156"/>
    </location>
</feature>
<dbReference type="PANTHER" id="PTHR37422">
    <property type="entry name" value="TEICHURONIC ACID BIOSYNTHESIS PROTEIN TUAE"/>
    <property type="match status" value="1"/>
</dbReference>
<feature type="transmembrane region" description="Helical" evidence="5">
    <location>
        <begin position="213"/>
        <end position="230"/>
    </location>
</feature>
<evidence type="ECO:0000256" key="5">
    <source>
        <dbReference type="SAM" id="Phobius"/>
    </source>
</evidence>
<evidence type="ECO:0000259" key="6">
    <source>
        <dbReference type="Pfam" id="PF04932"/>
    </source>
</evidence>
<feature type="transmembrane region" description="Helical" evidence="5">
    <location>
        <begin position="37"/>
        <end position="58"/>
    </location>
</feature>
<keyword evidence="8" id="KW-1185">Reference proteome</keyword>
<dbReference type="InterPro" id="IPR007016">
    <property type="entry name" value="O-antigen_ligase-rel_domated"/>
</dbReference>
<protein>
    <recommendedName>
        <fullName evidence="6">O-antigen ligase-related domain-containing protein</fullName>
    </recommendedName>
</protein>
<evidence type="ECO:0000256" key="2">
    <source>
        <dbReference type="ARBA" id="ARBA00022692"/>
    </source>
</evidence>
<dbReference type="eggNOG" id="COG3307">
    <property type="taxonomic scope" value="Bacteria"/>
</dbReference>
<feature type="transmembrane region" description="Helical" evidence="5">
    <location>
        <begin position="190"/>
        <end position="207"/>
    </location>
</feature>
<evidence type="ECO:0000256" key="3">
    <source>
        <dbReference type="ARBA" id="ARBA00022989"/>
    </source>
</evidence>
<feature type="transmembrane region" description="Helical" evidence="5">
    <location>
        <begin position="99"/>
        <end position="116"/>
    </location>
</feature>
<organism evidence="7 8">
    <name type="scientific">Endozoicomonas numazuensis</name>
    <dbReference type="NCBI Taxonomy" id="1137799"/>
    <lineage>
        <taxon>Bacteria</taxon>
        <taxon>Pseudomonadati</taxon>
        <taxon>Pseudomonadota</taxon>
        <taxon>Gammaproteobacteria</taxon>
        <taxon>Oceanospirillales</taxon>
        <taxon>Endozoicomonadaceae</taxon>
        <taxon>Endozoicomonas</taxon>
    </lineage>
</organism>
<dbReference type="OrthoDB" id="8478829at2"/>
<dbReference type="STRING" id="1137799.GZ78_26370"/>
<sequence>MLNRFSWLMASVFSFECYFVAYLYAGRFKGDERLSWLPVDLTAAFFLLSILAACWVLLKSRPLSKDILLPLALVLLFFVYVGVSIGWSPGHSYSVSKTSYLLTLTAWCVLAPLIVVSSDMHRLKRLLAYLLLFSIVSSIEAVIVYLKGVVGFLTIFGSNYLALGRTLGVGMAIAIALGYRYFCRKDFNSFSLWMGVAGVFVLLMLLSGGRGPTLSALISLVVFFAIILFSKRGFLVRNRWKSFYMAFSVLFVVGLIGILVVFSEEMFQTVFRIGVIFTQDDMGSSVAARVEHFGQALVRFSESPIWGKGIGGYAAANEGRAYPHNIILELLVETGLLGCVLFLVVLAVALRCILIEAVLRADWYVWAVLMILVQGIFNSMFSGDFNDNRMLFMPMSLCFVVYMIHKKIRISN</sequence>
<keyword evidence="2 5" id="KW-0812">Transmembrane</keyword>
<feature type="transmembrane region" description="Helical" evidence="5">
    <location>
        <begin position="242"/>
        <end position="262"/>
    </location>
</feature>
<keyword evidence="3 5" id="KW-1133">Transmembrane helix</keyword>
<gene>
    <name evidence="7" type="ORF">GZ78_26370</name>
</gene>
<name>A0A081N3R1_9GAMM</name>
<dbReference type="Proteomes" id="UP000028073">
    <property type="component" value="Unassembled WGS sequence"/>
</dbReference>
<dbReference type="PANTHER" id="PTHR37422:SF17">
    <property type="entry name" value="O-ANTIGEN LIGASE"/>
    <property type="match status" value="1"/>
</dbReference>
<dbReference type="Pfam" id="PF04932">
    <property type="entry name" value="Wzy_C"/>
    <property type="match status" value="1"/>
</dbReference>
<feature type="domain" description="O-antigen ligase-related" evidence="6">
    <location>
        <begin position="199"/>
        <end position="343"/>
    </location>
</feature>
<dbReference type="GO" id="GO:0016020">
    <property type="term" value="C:membrane"/>
    <property type="evidence" value="ECO:0007669"/>
    <property type="project" value="UniProtKB-SubCell"/>
</dbReference>
<feature type="transmembrane region" description="Helical" evidence="5">
    <location>
        <begin position="389"/>
        <end position="405"/>
    </location>
</feature>
<dbReference type="EMBL" id="JOKH01000009">
    <property type="protein sequence ID" value="KEQ13084.1"/>
    <property type="molecule type" value="Genomic_DNA"/>
</dbReference>
<feature type="transmembrane region" description="Helical" evidence="5">
    <location>
        <begin position="335"/>
        <end position="354"/>
    </location>
</feature>
<evidence type="ECO:0000313" key="8">
    <source>
        <dbReference type="Proteomes" id="UP000028073"/>
    </source>
</evidence>
<evidence type="ECO:0000313" key="7">
    <source>
        <dbReference type="EMBL" id="KEQ13084.1"/>
    </source>
</evidence>
<accession>A0A081N3R1</accession>
<feature type="transmembrane region" description="Helical" evidence="5">
    <location>
        <begin position="7"/>
        <end position="25"/>
    </location>
</feature>
<feature type="transmembrane region" description="Helical" evidence="5">
    <location>
        <begin position="67"/>
        <end position="87"/>
    </location>
</feature>
<comment type="caution">
    <text evidence="7">The sequence shown here is derived from an EMBL/GenBank/DDBJ whole genome shotgun (WGS) entry which is preliminary data.</text>
</comment>
<dbReference type="AlphaFoldDB" id="A0A081N3R1"/>